<organism evidence="1 2">
    <name type="scientific">Aspergillus ochraceoroseus IBT 24754</name>
    <dbReference type="NCBI Taxonomy" id="1392256"/>
    <lineage>
        <taxon>Eukaryota</taxon>
        <taxon>Fungi</taxon>
        <taxon>Dikarya</taxon>
        <taxon>Ascomycota</taxon>
        <taxon>Pezizomycotina</taxon>
        <taxon>Eurotiomycetes</taxon>
        <taxon>Eurotiomycetidae</taxon>
        <taxon>Eurotiales</taxon>
        <taxon>Aspergillaceae</taxon>
        <taxon>Aspergillus</taxon>
        <taxon>Aspergillus subgen. Nidulantes</taxon>
    </lineage>
</organism>
<gene>
    <name evidence="1" type="ORF">P175DRAFT_0528132</name>
</gene>
<dbReference type="GeneID" id="63816467"/>
<name>A0A2T5M7Y7_9EURO</name>
<sequence length="184" mass="19607">MEPFIQVEEADDDDDAAAAAAASSLATELAATLASLFRSVTVLDGLGAATAAPAGNAPHSGSKLGRVSINYYQDDREGTSEYILYQYYAGDSVNKEWCPEVQTPGSITTAGAWEGMNDGTGGFKVFGSTCTYKGSQVVTGKFDQNQVGSLVCDGYRDAACYAGQLAQTCTYGWQTRWEIIECEW</sequence>
<dbReference type="RefSeq" id="XP_040756027.1">
    <property type="nucleotide sequence ID" value="XM_040899585.1"/>
</dbReference>
<dbReference type="VEuPathDB" id="FungiDB:P175DRAFT_0528132"/>
<proteinExistence type="predicted"/>
<dbReference type="EMBL" id="MSFN02000001">
    <property type="protein sequence ID" value="PTU24635.1"/>
    <property type="molecule type" value="Genomic_DNA"/>
</dbReference>
<comment type="caution">
    <text evidence="1">The sequence shown here is derived from an EMBL/GenBank/DDBJ whole genome shotgun (WGS) entry which is preliminary data.</text>
</comment>
<dbReference type="AlphaFoldDB" id="A0A2T5M7Y7"/>
<dbReference type="Proteomes" id="UP000244073">
    <property type="component" value="Unassembled WGS sequence"/>
</dbReference>
<evidence type="ECO:0000313" key="1">
    <source>
        <dbReference type="EMBL" id="PTU24635.1"/>
    </source>
</evidence>
<accession>A0A2T5M7Y7</accession>
<reference evidence="1 2" key="1">
    <citation type="journal article" date="2018" name="Proc. Natl. Acad. Sci. U.S.A.">
        <title>Linking secondary metabolites to gene clusters through genome sequencing of six diverse Aspergillus species.</title>
        <authorList>
            <person name="Kaerboelling I."/>
            <person name="Vesth T.C."/>
            <person name="Frisvad J.C."/>
            <person name="Nybo J.L."/>
            <person name="Theobald S."/>
            <person name="Kuo A."/>
            <person name="Bowyer P."/>
            <person name="Matsuda Y."/>
            <person name="Mondo S."/>
            <person name="Lyhne E.K."/>
            <person name="Kogle M.E."/>
            <person name="Clum A."/>
            <person name="Lipzen A."/>
            <person name="Salamov A."/>
            <person name="Ngan C.Y."/>
            <person name="Daum C."/>
            <person name="Chiniquy J."/>
            <person name="Barry K."/>
            <person name="LaButti K."/>
            <person name="Haridas S."/>
            <person name="Simmons B.A."/>
            <person name="Magnuson J.K."/>
            <person name="Mortensen U.H."/>
            <person name="Larsen T.O."/>
            <person name="Grigoriev I.V."/>
            <person name="Baker S.E."/>
            <person name="Andersen M.R."/>
        </authorList>
    </citation>
    <scope>NUCLEOTIDE SEQUENCE [LARGE SCALE GENOMIC DNA]</scope>
    <source>
        <strain evidence="1 2">IBT 24754</strain>
    </source>
</reference>
<dbReference type="OrthoDB" id="10571153at2759"/>
<protein>
    <submittedName>
        <fullName evidence="1">Uncharacterized protein</fullName>
    </submittedName>
</protein>
<evidence type="ECO:0000313" key="2">
    <source>
        <dbReference type="Proteomes" id="UP000244073"/>
    </source>
</evidence>